<dbReference type="InterPro" id="IPR000182">
    <property type="entry name" value="GNAT_dom"/>
</dbReference>
<dbReference type="Pfam" id="PF00583">
    <property type="entry name" value="Acetyltransf_1"/>
    <property type="match status" value="1"/>
</dbReference>
<reference evidence="3" key="1">
    <citation type="submission" date="2016-12" db="EMBL/GenBank/DDBJ databases">
        <authorList>
            <person name="Gulvik C.A."/>
        </authorList>
    </citation>
    <scope>NUCLEOTIDE SEQUENCE [LARGE SCALE GENOMIC DNA]</scope>
    <source>
        <strain evidence="3">NED12-00049-6B</strain>
    </source>
</reference>
<protein>
    <recommendedName>
        <fullName evidence="1">N-acetyltransferase domain-containing protein</fullName>
    </recommendedName>
</protein>
<dbReference type="InterPro" id="IPR016181">
    <property type="entry name" value="Acyl_CoA_acyltransferase"/>
</dbReference>
<dbReference type="Gene3D" id="3.40.630.30">
    <property type="match status" value="1"/>
</dbReference>
<feature type="domain" description="N-acetyltransferase" evidence="1">
    <location>
        <begin position="1"/>
        <end position="155"/>
    </location>
</feature>
<keyword evidence="3" id="KW-1185">Reference proteome</keyword>
<dbReference type="SUPFAM" id="SSF55729">
    <property type="entry name" value="Acyl-CoA N-acyltransferases (Nat)"/>
    <property type="match status" value="1"/>
</dbReference>
<dbReference type="Proteomes" id="UP000186890">
    <property type="component" value="Unassembled WGS sequence"/>
</dbReference>
<sequence>MAQVTLEQLNDVFALYQTNPLYFQHCPPKPSQESVKEDMTNYPTSSSPDKKYYLGCWKGKELVAVMDVVLDYPTDETAWIGLFMIHGHYQQTGFGTQVFHLLEDCLARAHYHELQLAYVKTYPEAAHFWTKVGFQPTGREAQQGPLCLVIARKTI</sequence>
<evidence type="ECO:0000313" key="2">
    <source>
        <dbReference type="EMBL" id="OLF48319.1"/>
    </source>
</evidence>
<evidence type="ECO:0000259" key="1">
    <source>
        <dbReference type="PROSITE" id="PS51186"/>
    </source>
</evidence>
<dbReference type="GO" id="GO:0016747">
    <property type="term" value="F:acyltransferase activity, transferring groups other than amino-acyl groups"/>
    <property type="evidence" value="ECO:0007669"/>
    <property type="project" value="InterPro"/>
</dbReference>
<dbReference type="CDD" id="cd04301">
    <property type="entry name" value="NAT_SF"/>
    <property type="match status" value="1"/>
</dbReference>
<dbReference type="PROSITE" id="PS51186">
    <property type="entry name" value="GNAT"/>
    <property type="match status" value="1"/>
</dbReference>
<gene>
    <name evidence="2" type="ORF">BU202_03720</name>
</gene>
<dbReference type="EMBL" id="MSJM01000003">
    <property type="protein sequence ID" value="OLF48319.1"/>
    <property type="molecule type" value="Genomic_DNA"/>
</dbReference>
<accession>A0A1Q8E951</accession>
<evidence type="ECO:0000313" key="3">
    <source>
        <dbReference type="Proteomes" id="UP000186890"/>
    </source>
</evidence>
<proteinExistence type="predicted"/>
<organism evidence="2 3">
    <name type="scientific">Streptococcus cuniculi</name>
    <dbReference type="NCBI Taxonomy" id="1432788"/>
    <lineage>
        <taxon>Bacteria</taxon>
        <taxon>Bacillati</taxon>
        <taxon>Bacillota</taxon>
        <taxon>Bacilli</taxon>
        <taxon>Lactobacillales</taxon>
        <taxon>Streptococcaceae</taxon>
        <taxon>Streptococcus</taxon>
    </lineage>
</organism>
<dbReference type="AlphaFoldDB" id="A0A1Q8E951"/>
<comment type="caution">
    <text evidence="2">The sequence shown here is derived from an EMBL/GenBank/DDBJ whole genome shotgun (WGS) entry which is preliminary data.</text>
</comment>
<name>A0A1Q8E951_9STRE</name>